<protein>
    <submittedName>
        <fullName evidence="4">LCP family protein</fullName>
    </submittedName>
</protein>
<name>A0A9D1EDF5_9FIRM</name>
<dbReference type="Gene3D" id="3.40.630.190">
    <property type="entry name" value="LCP protein"/>
    <property type="match status" value="1"/>
</dbReference>
<keyword evidence="2" id="KW-0812">Transmembrane</keyword>
<dbReference type="PANTHER" id="PTHR33392:SF6">
    <property type="entry name" value="POLYISOPRENYL-TEICHOIC ACID--PEPTIDOGLYCAN TEICHOIC ACID TRANSFERASE TAGU"/>
    <property type="match status" value="1"/>
</dbReference>
<keyword evidence="2" id="KW-1133">Transmembrane helix</keyword>
<feature type="domain" description="Cell envelope-related transcriptional attenuator" evidence="3">
    <location>
        <begin position="115"/>
        <end position="260"/>
    </location>
</feature>
<organism evidence="4 5">
    <name type="scientific">Candidatus Fimimorpha faecalis</name>
    <dbReference type="NCBI Taxonomy" id="2840824"/>
    <lineage>
        <taxon>Bacteria</taxon>
        <taxon>Bacillati</taxon>
        <taxon>Bacillota</taxon>
        <taxon>Clostridia</taxon>
        <taxon>Eubacteriales</taxon>
        <taxon>Candidatus Fimimorpha</taxon>
    </lineage>
</organism>
<dbReference type="InterPro" id="IPR050922">
    <property type="entry name" value="LytR/CpsA/Psr_CW_biosynth"/>
</dbReference>
<evidence type="ECO:0000256" key="1">
    <source>
        <dbReference type="ARBA" id="ARBA00006068"/>
    </source>
</evidence>
<accession>A0A9D1EDF5</accession>
<evidence type="ECO:0000313" key="4">
    <source>
        <dbReference type="EMBL" id="HIR87938.1"/>
    </source>
</evidence>
<dbReference type="AlphaFoldDB" id="A0A9D1EDF5"/>
<dbReference type="Proteomes" id="UP000824201">
    <property type="component" value="Unassembled WGS sequence"/>
</dbReference>
<dbReference type="InterPro" id="IPR004474">
    <property type="entry name" value="LytR_CpsA_psr"/>
</dbReference>
<dbReference type="EMBL" id="DVHN01000037">
    <property type="protein sequence ID" value="HIR87938.1"/>
    <property type="molecule type" value="Genomic_DNA"/>
</dbReference>
<feature type="transmembrane region" description="Helical" evidence="2">
    <location>
        <begin position="12"/>
        <end position="33"/>
    </location>
</feature>
<sequence length="339" mass="38768">MKNQKKPKRKIFVIIFGILIFLFLVLAVVYGVWKSYYNKSNYIKDEDVSIYYEDQTTQEGSTEESTENSTLSEEDAAKLESELAELDHVDTANSNEVYNILLIGSDRRDTSWYGNSDSMILISVNESKKKIYMTSFMRDLYVVIPNIGARKLNSAYARGAGPLLVQTLEENFKIDINNYASVDFTSMSQLIDLVGGVDLELYQEEADYLNNSIGTNFTAGMVHMNGEQALAFSRIRYVGYYDYERTSRQRRVLEQVILKARQLDLGQLNNLISNALPLISHNIPEGELAGKLLKIPEWIQYEIVQDRVPYDGLYSYLGQDIVPNYAETIQRLHNTIYGQ</sequence>
<proteinExistence type="inferred from homology"/>
<dbReference type="NCBIfam" id="TIGR00350">
    <property type="entry name" value="lytR_cpsA_psr"/>
    <property type="match status" value="1"/>
</dbReference>
<dbReference type="Pfam" id="PF03816">
    <property type="entry name" value="LytR_cpsA_psr"/>
    <property type="match status" value="1"/>
</dbReference>
<keyword evidence="2" id="KW-0472">Membrane</keyword>
<dbReference type="PANTHER" id="PTHR33392">
    <property type="entry name" value="POLYISOPRENYL-TEICHOIC ACID--PEPTIDOGLYCAN TEICHOIC ACID TRANSFERASE TAGU"/>
    <property type="match status" value="1"/>
</dbReference>
<evidence type="ECO:0000259" key="3">
    <source>
        <dbReference type="Pfam" id="PF03816"/>
    </source>
</evidence>
<evidence type="ECO:0000256" key="2">
    <source>
        <dbReference type="SAM" id="Phobius"/>
    </source>
</evidence>
<evidence type="ECO:0000313" key="5">
    <source>
        <dbReference type="Proteomes" id="UP000824201"/>
    </source>
</evidence>
<reference evidence="4" key="1">
    <citation type="submission" date="2020-10" db="EMBL/GenBank/DDBJ databases">
        <authorList>
            <person name="Gilroy R."/>
        </authorList>
    </citation>
    <scope>NUCLEOTIDE SEQUENCE</scope>
    <source>
        <strain evidence="4">ChiW13-3771</strain>
    </source>
</reference>
<comment type="caution">
    <text evidence="4">The sequence shown here is derived from an EMBL/GenBank/DDBJ whole genome shotgun (WGS) entry which is preliminary data.</text>
</comment>
<reference evidence="4" key="2">
    <citation type="journal article" date="2021" name="PeerJ">
        <title>Extensive microbial diversity within the chicken gut microbiome revealed by metagenomics and culture.</title>
        <authorList>
            <person name="Gilroy R."/>
            <person name="Ravi A."/>
            <person name="Getino M."/>
            <person name="Pursley I."/>
            <person name="Horton D.L."/>
            <person name="Alikhan N.F."/>
            <person name="Baker D."/>
            <person name="Gharbi K."/>
            <person name="Hall N."/>
            <person name="Watson M."/>
            <person name="Adriaenssens E.M."/>
            <person name="Foster-Nyarko E."/>
            <person name="Jarju S."/>
            <person name="Secka A."/>
            <person name="Antonio M."/>
            <person name="Oren A."/>
            <person name="Chaudhuri R.R."/>
            <person name="La Ragione R."/>
            <person name="Hildebrand F."/>
            <person name="Pallen M.J."/>
        </authorList>
    </citation>
    <scope>NUCLEOTIDE SEQUENCE</scope>
    <source>
        <strain evidence="4">ChiW13-3771</strain>
    </source>
</reference>
<comment type="similarity">
    <text evidence="1">Belongs to the LytR/CpsA/Psr (LCP) family.</text>
</comment>
<gene>
    <name evidence="4" type="ORF">IAC96_03210</name>
</gene>